<dbReference type="VEuPathDB" id="FungiDB:LCOR_08599.1"/>
<sequence length="148" mass="16701">MNSPLTTTTQTNVHNSSTKDFIQLNWFGTIGGLDAIVYTKILCYNCTIAPLTMETKVENQFTRSEVKLLWVVVTGPYYSALFSRCMDMASFLSWASLSSWQFNLSLKLLLLHLVDIRHSSTDIGFGIRRLATGHCFACYLYPKETVGI</sequence>
<organism evidence="1 2">
    <name type="scientific">Lichtheimia corymbifera JMRC:FSU:9682</name>
    <dbReference type="NCBI Taxonomy" id="1263082"/>
    <lineage>
        <taxon>Eukaryota</taxon>
        <taxon>Fungi</taxon>
        <taxon>Fungi incertae sedis</taxon>
        <taxon>Mucoromycota</taxon>
        <taxon>Mucoromycotina</taxon>
        <taxon>Mucoromycetes</taxon>
        <taxon>Mucorales</taxon>
        <taxon>Lichtheimiaceae</taxon>
        <taxon>Lichtheimia</taxon>
    </lineage>
</organism>
<dbReference type="AlphaFoldDB" id="A0A068S5X7"/>
<evidence type="ECO:0000313" key="2">
    <source>
        <dbReference type="Proteomes" id="UP000027586"/>
    </source>
</evidence>
<comment type="caution">
    <text evidence="1">The sequence shown here is derived from an EMBL/GenBank/DDBJ whole genome shotgun (WGS) entry which is preliminary data.</text>
</comment>
<accession>A0A068S5X7</accession>
<keyword evidence="2" id="KW-1185">Reference proteome</keyword>
<reference evidence="1" key="1">
    <citation type="submission" date="2013-08" db="EMBL/GenBank/DDBJ databases">
        <title>Gene expansion shapes genome architecture in the human pathogen Lichtheimia corymbifera: an evolutionary genomics analysis in the ancient terrestrial Mucorales (Mucoromycotina).</title>
        <authorList>
            <person name="Schwartze V.U."/>
            <person name="Winter S."/>
            <person name="Shelest E."/>
            <person name="Marcet-Houben M."/>
            <person name="Horn F."/>
            <person name="Wehner S."/>
            <person name="Hoffmann K."/>
            <person name="Riege K."/>
            <person name="Sammeth M."/>
            <person name="Nowrousian M."/>
            <person name="Valiante V."/>
            <person name="Linde J."/>
            <person name="Jacobsen I.D."/>
            <person name="Marz M."/>
            <person name="Brakhage A.A."/>
            <person name="Gabaldon T."/>
            <person name="Bocker S."/>
            <person name="Voigt K."/>
        </authorList>
    </citation>
    <scope>NUCLEOTIDE SEQUENCE [LARGE SCALE GENOMIC DNA]</scope>
    <source>
        <strain evidence="1">FSU 9682</strain>
    </source>
</reference>
<dbReference type="Proteomes" id="UP000027586">
    <property type="component" value="Unassembled WGS sequence"/>
</dbReference>
<protein>
    <submittedName>
        <fullName evidence="1">Uncharacterized protein</fullName>
    </submittedName>
</protein>
<dbReference type="EMBL" id="CBTN010000048">
    <property type="protein sequence ID" value="CDH57689.1"/>
    <property type="molecule type" value="Genomic_DNA"/>
</dbReference>
<evidence type="ECO:0000313" key="1">
    <source>
        <dbReference type="EMBL" id="CDH57689.1"/>
    </source>
</evidence>
<name>A0A068S5X7_9FUNG</name>
<proteinExistence type="predicted"/>
<gene>
    <name evidence="1" type="ORF">LCOR_08599.1</name>
</gene>